<dbReference type="AlphaFoldDB" id="A0AAN6P7R5"/>
<proteinExistence type="predicted"/>
<sequence length="83" mass="9418">TLYPRVRDLAQRHHDSFIRTANTRARQTDAEAPPELEITVAVAEQDEESTNEFVDCEDYPGLQAIGIEDYAISRDIDEELALL</sequence>
<comment type="caution">
    <text evidence="1">The sequence shown here is derived from an EMBL/GenBank/DDBJ whole genome shotgun (WGS) entry which is preliminary data.</text>
</comment>
<organism evidence="1 2">
    <name type="scientific">Parachaetomium inaequale</name>
    <dbReference type="NCBI Taxonomy" id="2588326"/>
    <lineage>
        <taxon>Eukaryota</taxon>
        <taxon>Fungi</taxon>
        <taxon>Dikarya</taxon>
        <taxon>Ascomycota</taxon>
        <taxon>Pezizomycotina</taxon>
        <taxon>Sordariomycetes</taxon>
        <taxon>Sordariomycetidae</taxon>
        <taxon>Sordariales</taxon>
        <taxon>Chaetomiaceae</taxon>
        <taxon>Parachaetomium</taxon>
    </lineage>
</organism>
<evidence type="ECO:0000313" key="1">
    <source>
        <dbReference type="EMBL" id="KAK4031296.1"/>
    </source>
</evidence>
<name>A0AAN6P7R5_9PEZI</name>
<gene>
    <name evidence="1" type="ORF">C8A01DRAFT_21466</name>
</gene>
<dbReference type="EMBL" id="MU854896">
    <property type="protein sequence ID" value="KAK4031296.1"/>
    <property type="molecule type" value="Genomic_DNA"/>
</dbReference>
<evidence type="ECO:0000313" key="2">
    <source>
        <dbReference type="Proteomes" id="UP001303115"/>
    </source>
</evidence>
<reference evidence="2" key="1">
    <citation type="journal article" date="2023" name="Mol. Phylogenet. Evol.">
        <title>Genome-scale phylogeny and comparative genomics of the fungal order Sordariales.</title>
        <authorList>
            <person name="Hensen N."/>
            <person name="Bonometti L."/>
            <person name="Westerberg I."/>
            <person name="Brannstrom I.O."/>
            <person name="Guillou S."/>
            <person name="Cros-Aarteil S."/>
            <person name="Calhoun S."/>
            <person name="Haridas S."/>
            <person name="Kuo A."/>
            <person name="Mondo S."/>
            <person name="Pangilinan J."/>
            <person name="Riley R."/>
            <person name="LaButti K."/>
            <person name="Andreopoulos B."/>
            <person name="Lipzen A."/>
            <person name="Chen C."/>
            <person name="Yan M."/>
            <person name="Daum C."/>
            <person name="Ng V."/>
            <person name="Clum A."/>
            <person name="Steindorff A."/>
            <person name="Ohm R.A."/>
            <person name="Martin F."/>
            <person name="Silar P."/>
            <person name="Natvig D.O."/>
            <person name="Lalanne C."/>
            <person name="Gautier V."/>
            <person name="Ament-Velasquez S.L."/>
            <person name="Kruys A."/>
            <person name="Hutchinson M.I."/>
            <person name="Powell A.J."/>
            <person name="Barry K."/>
            <person name="Miller A.N."/>
            <person name="Grigoriev I.V."/>
            <person name="Debuchy R."/>
            <person name="Gladieux P."/>
            <person name="Hiltunen Thoren M."/>
            <person name="Johannesson H."/>
        </authorList>
    </citation>
    <scope>NUCLEOTIDE SEQUENCE [LARGE SCALE GENOMIC DNA]</scope>
    <source>
        <strain evidence="2">CBS 284.82</strain>
    </source>
</reference>
<keyword evidence="2" id="KW-1185">Reference proteome</keyword>
<feature type="non-terminal residue" evidence="1">
    <location>
        <position position="1"/>
    </location>
</feature>
<dbReference type="Proteomes" id="UP001303115">
    <property type="component" value="Unassembled WGS sequence"/>
</dbReference>
<protein>
    <submittedName>
        <fullName evidence="1">Uncharacterized protein</fullName>
    </submittedName>
</protein>
<accession>A0AAN6P7R5</accession>